<feature type="domain" description="SAF" evidence="2">
    <location>
        <begin position="16"/>
        <end position="92"/>
    </location>
</feature>
<dbReference type="RefSeq" id="WP_253698348.1">
    <property type="nucleotide sequence ID" value="NZ_CP051522.1"/>
</dbReference>
<evidence type="ECO:0000313" key="3">
    <source>
        <dbReference type="EMBL" id="UTD00311.1"/>
    </source>
</evidence>
<dbReference type="GO" id="GO:0016787">
    <property type="term" value="F:hydrolase activity"/>
    <property type="evidence" value="ECO:0007669"/>
    <property type="project" value="UniProtKB-KW"/>
</dbReference>
<dbReference type="FunFam" id="2.30.130.110:FF:000003">
    <property type="entry name" value="D-galactarate dehydratase"/>
    <property type="match status" value="1"/>
</dbReference>
<dbReference type="SMART" id="SM00858">
    <property type="entry name" value="SAF"/>
    <property type="match status" value="1"/>
</dbReference>
<dbReference type="Proteomes" id="UP001056981">
    <property type="component" value="Chromosome"/>
</dbReference>
<dbReference type="CDD" id="cd11613">
    <property type="entry name" value="SAF_AH_GD"/>
    <property type="match status" value="1"/>
</dbReference>
<dbReference type="Gene3D" id="2.30.130.110">
    <property type="match status" value="1"/>
</dbReference>
<dbReference type="InterPro" id="IPR013974">
    <property type="entry name" value="SAF"/>
</dbReference>
<protein>
    <submittedName>
        <fullName evidence="3">UxaA family hydrolase</fullName>
    </submittedName>
</protein>
<evidence type="ECO:0000313" key="4">
    <source>
        <dbReference type="Proteomes" id="UP001056981"/>
    </source>
</evidence>
<name>A0A9Q9BD77_TREDN</name>
<dbReference type="EMBL" id="CP051635">
    <property type="protein sequence ID" value="UTD00311.1"/>
    <property type="molecule type" value="Genomic_DNA"/>
</dbReference>
<dbReference type="GO" id="GO:0016829">
    <property type="term" value="F:lyase activity"/>
    <property type="evidence" value="ECO:0007669"/>
    <property type="project" value="UniProtKB-KW"/>
</dbReference>
<dbReference type="PANTHER" id="PTHR30536">
    <property type="entry name" value="ALTRONATE/GALACTARATE DEHYDRATASE"/>
    <property type="match status" value="1"/>
</dbReference>
<sequence length="101" mass="11271">MEENKIINAIIITDKDDVVTAITDLKKGETVRYLSGKKLLKEFVLKDAIPFGHKAAVRDIACKNDVIKYGESIGRATKDILIGQHVHIQNLESKRGRGDLK</sequence>
<proteinExistence type="predicted"/>
<keyword evidence="1" id="KW-0456">Lyase</keyword>
<reference evidence="3" key="1">
    <citation type="submission" date="2020-04" db="EMBL/GenBank/DDBJ databases">
        <title>Comparative genomics of oral phylogroup-2 Treponema strains.</title>
        <authorList>
            <person name="Zeng H."/>
            <person name="Chan Y.K."/>
            <person name="Watt R.M."/>
        </authorList>
    </citation>
    <scope>NUCLEOTIDE SEQUENCE</scope>
    <source>
        <strain evidence="3">OMZ 905</strain>
    </source>
</reference>
<dbReference type="AlphaFoldDB" id="A0A9Q9BD77"/>
<gene>
    <name evidence="3" type="ORF">E4N86_06185</name>
</gene>
<dbReference type="GO" id="GO:0019698">
    <property type="term" value="P:D-galacturonate catabolic process"/>
    <property type="evidence" value="ECO:0007669"/>
    <property type="project" value="TreeGrafter"/>
</dbReference>
<dbReference type="InterPro" id="IPR044144">
    <property type="entry name" value="SAF_UxaA/GarD"/>
</dbReference>
<organism evidence="3 4">
    <name type="scientific">Treponema denticola</name>
    <dbReference type="NCBI Taxonomy" id="158"/>
    <lineage>
        <taxon>Bacteria</taxon>
        <taxon>Pseudomonadati</taxon>
        <taxon>Spirochaetota</taxon>
        <taxon>Spirochaetia</taxon>
        <taxon>Spirochaetales</taxon>
        <taxon>Treponemataceae</taxon>
        <taxon>Treponema</taxon>
    </lineage>
</organism>
<dbReference type="Pfam" id="PF08666">
    <property type="entry name" value="SAF"/>
    <property type="match status" value="1"/>
</dbReference>
<dbReference type="InterPro" id="IPR052172">
    <property type="entry name" value="UxaA_altronate/galactarate_dh"/>
</dbReference>
<evidence type="ECO:0000259" key="2">
    <source>
        <dbReference type="SMART" id="SM00858"/>
    </source>
</evidence>
<dbReference type="PANTHER" id="PTHR30536:SF5">
    <property type="entry name" value="ALTRONATE DEHYDRATASE"/>
    <property type="match status" value="1"/>
</dbReference>
<evidence type="ECO:0000256" key="1">
    <source>
        <dbReference type="ARBA" id="ARBA00023239"/>
    </source>
</evidence>
<keyword evidence="3" id="KW-0378">Hydrolase</keyword>
<accession>A0A9Q9BD77</accession>